<evidence type="ECO:0000313" key="2">
    <source>
        <dbReference type="Proteomes" id="UP000827976"/>
    </source>
</evidence>
<keyword evidence="2" id="KW-1185">Reference proteome</keyword>
<dbReference type="Proteomes" id="UP000827976">
    <property type="component" value="Chromosome 4"/>
</dbReference>
<name>A0ACB7WEP8_DIOAL</name>
<evidence type="ECO:0000313" key="1">
    <source>
        <dbReference type="EMBL" id="KAH7686206.1"/>
    </source>
</evidence>
<sequence length="102" mass="10840">MMKMKVLLLCFISATLMILLLSVSTANAAGNPVMTCNPLELSSCADAILSGANPSAACCAKLKQQQPCFCEYAKKPSLKGYINSKNGRKVADTCKVPIPRCP</sequence>
<dbReference type="EMBL" id="CM037014">
    <property type="protein sequence ID" value="KAH7686206.1"/>
    <property type="molecule type" value="Genomic_DNA"/>
</dbReference>
<comment type="caution">
    <text evidence="1">The sequence shown here is derived from an EMBL/GenBank/DDBJ whole genome shotgun (WGS) entry which is preliminary data.</text>
</comment>
<protein>
    <submittedName>
        <fullName evidence="1">Bifunctional inhibitor/lipid-transfer protein/seed storage 2S albumin protein</fullName>
    </submittedName>
</protein>
<proteinExistence type="predicted"/>
<accession>A0ACB7WEP8</accession>
<organism evidence="1 2">
    <name type="scientific">Dioscorea alata</name>
    <name type="common">Purple yam</name>
    <dbReference type="NCBI Taxonomy" id="55571"/>
    <lineage>
        <taxon>Eukaryota</taxon>
        <taxon>Viridiplantae</taxon>
        <taxon>Streptophyta</taxon>
        <taxon>Embryophyta</taxon>
        <taxon>Tracheophyta</taxon>
        <taxon>Spermatophyta</taxon>
        <taxon>Magnoliopsida</taxon>
        <taxon>Liliopsida</taxon>
        <taxon>Dioscoreales</taxon>
        <taxon>Dioscoreaceae</taxon>
        <taxon>Dioscorea</taxon>
    </lineage>
</organism>
<reference evidence="2" key="1">
    <citation type="journal article" date="2022" name="Nat. Commun.">
        <title>Chromosome evolution and the genetic basis of agronomically important traits in greater yam.</title>
        <authorList>
            <person name="Bredeson J.V."/>
            <person name="Lyons J.B."/>
            <person name="Oniyinde I.O."/>
            <person name="Okereke N.R."/>
            <person name="Kolade O."/>
            <person name="Nnabue I."/>
            <person name="Nwadili C.O."/>
            <person name="Hribova E."/>
            <person name="Parker M."/>
            <person name="Nwogha J."/>
            <person name="Shu S."/>
            <person name="Carlson J."/>
            <person name="Kariba R."/>
            <person name="Muthemba S."/>
            <person name="Knop K."/>
            <person name="Barton G.J."/>
            <person name="Sherwood A.V."/>
            <person name="Lopez-Montes A."/>
            <person name="Asiedu R."/>
            <person name="Jamnadass R."/>
            <person name="Muchugi A."/>
            <person name="Goodstein D."/>
            <person name="Egesi C.N."/>
            <person name="Featherston J."/>
            <person name="Asfaw A."/>
            <person name="Simpson G.G."/>
            <person name="Dolezel J."/>
            <person name="Hendre P.S."/>
            <person name="Van Deynze A."/>
            <person name="Kumar P.L."/>
            <person name="Obidiegwu J.E."/>
            <person name="Bhattacharjee R."/>
            <person name="Rokhsar D.S."/>
        </authorList>
    </citation>
    <scope>NUCLEOTIDE SEQUENCE [LARGE SCALE GENOMIC DNA]</scope>
    <source>
        <strain evidence="2">cv. TDa95/00328</strain>
    </source>
</reference>
<gene>
    <name evidence="1" type="ORF">IHE45_04G088500</name>
</gene>